<dbReference type="Pfam" id="PF13426">
    <property type="entry name" value="PAS_9"/>
    <property type="match status" value="1"/>
</dbReference>
<keyword evidence="7" id="KW-0547">Nucleotide-binding</keyword>
<dbReference type="InterPro" id="IPR003661">
    <property type="entry name" value="HisK_dim/P_dom"/>
</dbReference>
<dbReference type="InterPro" id="IPR013767">
    <property type="entry name" value="PAS_fold"/>
</dbReference>
<evidence type="ECO:0000256" key="6">
    <source>
        <dbReference type="ARBA" id="ARBA00022692"/>
    </source>
</evidence>
<keyword evidence="20" id="KW-1185">Reference proteome</keyword>
<keyword evidence="8" id="KW-0067">ATP-binding</keyword>
<dbReference type="Pfam" id="PF08447">
    <property type="entry name" value="PAS_3"/>
    <property type="match status" value="2"/>
</dbReference>
<dbReference type="InterPro" id="IPR036097">
    <property type="entry name" value="HisK_dim/P_sf"/>
</dbReference>
<sequence>MKKDQDVADLLQLLEQEKAARLAAEKLADAQAQVIHAFIQEESPSVIQSSGTSSGQIILKYTYQGDIQSINESGSGFLSNLSGNRLFAFKRLLRHKLHLFAQKGQHTLQTNISGKYYSIFTAPVPEHEYHVICLADLQVRDTAELALQESRNFVKNIAQTIPNIIYIYDLEENRNIYLNEHIKSVLGYTDTDVATITRAMLRSLVLPEDRMKLYRHVHHMRRTADGKVLEVEYKVRCKNGTIKHLFCRESVFRRNETGQVKQIIGSAEDVTTLRKKSEELLRQKNFYESILNHIPSDVAVYNNNLKYVFLNPAAVKDPELREWIIGKTNEEYSRYRGVPIERMQERSGYLKQVLEQKSLVEFEESLQGKDGEELHFLRRLNPVLNANSEVELVIGHGLNITDLRKAQEEIVTSEAKNKAILAAIPDLMFIIDNEGVYRDMKNVYDTHLLVPNESIIGNNISNMLPKPLAGRLLQLVQRVIGTGQYEQTYYELDFPDGTRYYEGRVIKYSETEALTIIRDNTEERKAAQEVKEKNEFIRQVVDTSPSLIFVKNAAGEFSLVNAECARMFGKSIDEIIGSNPSTLYAIEDESIFYNIVDKQVIAEGKEVRLEEKFTKPDGEVVWLSTIKKPFIASNGEVHVLGIATNITEQRKAQQRLGESEELFRLLSENSKDLISLHEPNGRYIYVSKACKELLGYEPEELIGRMPLDILYPDDIELLGQKGNTDYLLEHKNIFVQHRLLRKDGTVQWVETNIKPILDADGEVIKIQSAVRDISERRKAEEAMQASEKKYRDLIKYSRAYFCTHNMQGVLQETNPYMLDMLGYTAGEMVGHNLKNFLPEHHRANFASYLKEFKTKNLVEGIFTVLNKEKEERFLFYKNYKVDEPGTEPYIICIAQDITDRMHTEQQLKKAKEAAEESARVKENFLANMSHEIRTPMNGIMGMASLLNKSPLNPVQQNYIKIIRQSADNLLVIINDILDIAKIEAGKLELEEIPFNISDTIKSAYQTLIYKAEEKGLVYLTKPLQVSHNILTGDPYRLNQVLLNLLNNAIKFTESGSVTLSCQVLQETKDNLMIEFAVTDTGIGIPPDKLEYIFEGFSQAYSSTTRKYGGTGLGLSICRNLVEMQGGEIWVESHEGEGSSFKFVLTYPKYKDKAFISQQKDKTDFTVLEGTRVLLAEDNEVNIFLAKSIMENWKFKVDVAHNGCEAVNMVEQNSYDLVLMDIQMPELSGLDATHLIRSNPDKKKSSIPIIALTANALKGDAEKYLSIGMNAYISKPFEEEDLYLKIFSVLPHKARMRKGDHLGNATVPADAPSEPLYDLSILHKMSRGNEAFIQRTKNLFIQTVPETLADIELKKQNSDWAGVSAAAHKLKPTIDTLRIEKLKEVIRQIEFGAKAQKPDEGVTENIAYLQQVMAQVLEQMKSEV</sequence>
<dbReference type="InterPro" id="IPR000700">
    <property type="entry name" value="PAS-assoc_C"/>
</dbReference>
<evidence type="ECO:0000313" key="19">
    <source>
        <dbReference type="EMBL" id="MBW7467238.1"/>
    </source>
</evidence>
<feature type="domain" description="PAS" evidence="16">
    <location>
        <begin position="786"/>
        <end position="856"/>
    </location>
</feature>
<dbReference type="InterPro" id="IPR001789">
    <property type="entry name" value="Sig_transdc_resp-reg_receiver"/>
</dbReference>
<dbReference type="InterPro" id="IPR005467">
    <property type="entry name" value="His_kinase_dom"/>
</dbReference>
<dbReference type="PANTHER" id="PTHR45339:SF1">
    <property type="entry name" value="HYBRID SIGNAL TRANSDUCTION HISTIDINE KINASE J"/>
    <property type="match status" value="1"/>
</dbReference>
<dbReference type="InterPro" id="IPR036890">
    <property type="entry name" value="HATPase_C_sf"/>
</dbReference>
<feature type="domain" description="PAS" evidence="16">
    <location>
        <begin position="659"/>
        <end position="731"/>
    </location>
</feature>
<dbReference type="SMART" id="SM00387">
    <property type="entry name" value="HATPase_c"/>
    <property type="match status" value="1"/>
</dbReference>
<dbReference type="InterPro" id="IPR035965">
    <property type="entry name" value="PAS-like_dom_sf"/>
</dbReference>
<organism evidence="19 20">
    <name type="scientific">Pontibacter aydingkolensis</name>
    <dbReference type="NCBI Taxonomy" id="1911536"/>
    <lineage>
        <taxon>Bacteria</taxon>
        <taxon>Pseudomonadati</taxon>
        <taxon>Bacteroidota</taxon>
        <taxon>Cytophagia</taxon>
        <taxon>Cytophagales</taxon>
        <taxon>Hymenobacteraceae</taxon>
        <taxon>Pontibacter</taxon>
    </lineage>
</organism>
<dbReference type="PROSITE" id="PS50112">
    <property type="entry name" value="PAS"/>
    <property type="match status" value="4"/>
</dbReference>
<protein>
    <recommendedName>
        <fullName evidence="3">histidine kinase</fullName>
        <ecNumber evidence="3">2.7.13.3</ecNumber>
    </recommendedName>
</protein>
<feature type="domain" description="PAC" evidence="17">
    <location>
        <begin position="733"/>
        <end position="785"/>
    </location>
</feature>
<dbReference type="SMART" id="SM00086">
    <property type="entry name" value="PAC"/>
    <property type="match status" value="5"/>
</dbReference>
<feature type="domain" description="PAC" evidence="17">
    <location>
        <begin position="360"/>
        <end position="412"/>
    </location>
</feature>
<dbReference type="CDD" id="cd00130">
    <property type="entry name" value="PAS"/>
    <property type="match status" value="4"/>
</dbReference>
<evidence type="ECO:0000256" key="13">
    <source>
        <dbReference type="PROSITE-ProRule" id="PRU00169"/>
    </source>
</evidence>
<feature type="domain" description="HPt" evidence="18">
    <location>
        <begin position="1328"/>
        <end position="1423"/>
    </location>
</feature>
<feature type="domain" description="PAS" evidence="16">
    <location>
        <begin position="150"/>
        <end position="227"/>
    </location>
</feature>
<keyword evidence="6" id="KW-0812">Transmembrane</keyword>
<dbReference type="Pfam" id="PF00512">
    <property type="entry name" value="HisKA"/>
    <property type="match status" value="1"/>
</dbReference>
<dbReference type="EMBL" id="JAHYXK010000006">
    <property type="protein sequence ID" value="MBW7467238.1"/>
    <property type="molecule type" value="Genomic_DNA"/>
</dbReference>
<keyword evidence="4" id="KW-1003">Cell membrane</keyword>
<dbReference type="Gene3D" id="1.20.120.160">
    <property type="entry name" value="HPT domain"/>
    <property type="match status" value="1"/>
</dbReference>
<dbReference type="RefSeq" id="WP_219877124.1">
    <property type="nucleotide sequence ID" value="NZ_JAHYXK010000006.1"/>
</dbReference>
<feature type="domain" description="Response regulatory" evidence="15">
    <location>
        <begin position="1171"/>
        <end position="1289"/>
    </location>
</feature>
<accession>A0ABS7CTQ8</accession>
<evidence type="ECO:0000256" key="7">
    <source>
        <dbReference type="ARBA" id="ARBA00022741"/>
    </source>
</evidence>
<dbReference type="InterPro" id="IPR011006">
    <property type="entry name" value="CheY-like_superfamily"/>
</dbReference>
<dbReference type="Pfam" id="PF00072">
    <property type="entry name" value="Response_reg"/>
    <property type="match status" value="1"/>
</dbReference>
<dbReference type="Proteomes" id="UP000813018">
    <property type="component" value="Unassembled WGS sequence"/>
</dbReference>
<dbReference type="Gene3D" id="3.30.450.20">
    <property type="entry name" value="PAS domain"/>
    <property type="match status" value="6"/>
</dbReference>
<dbReference type="InterPro" id="IPR013655">
    <property type="entry name" value="PAS_fold_3"/>
</dbReference>
<feature type="modified residue" description="4-aspartylphosphate" evidence="13">
    <location>
        <position position="1220"/>
    </location>
</feature>
<dbReference type="Pfam" id="PF02518">
    <property type="entry name" value="HATPase_c"/>
    <property type="match status" value="1"/>
</dbReference>
<dbReference type="SUPFAM" id="SSF47384">
    <property type="entry name" value="Homodimeric domain of signal transducing histidine kinase"/>
    <property type="match status" value="1"/>
</dbReference>
<evidence type="ECO:0000256" key="5">
    <source>
        <dbReference type="ARBA" id="ARBA00022553"/>
    </source>
</evidence>
<dbReference type="InterPro" id="IPR000014">
    <property type="entry name" value="PAS"/>
</dbReference>
<dbReference type="PROSITE" id="PS50109">
    <property type="entry name" value="HIS_KIN"/>
    <property type="match status" value="1"/>
</dbReference>
<evidence type="ECO:0000256" key="11">
    <source>
        <dbReference type="ARBA" id="ARBA00023136"/>
    </source>
</evidence>
<dbReference type="InterPro" id="IPR003594">
    <property type="entry name" value="HATPase_dom"/>
</dbReference>
<dbReference type="SUPFAM" id="SSF55785">
    <property type="entry name" value="PYP-like sensor domain (PAS domain)"/>
    <property type="match status" value="6"/>
</dbReference>
<dbReference type="InterPro" id="IPR036641">
    <property type="entry name" value="HPT_dom_sf"/>
</dbReference>
<evidence type="ECO:0000313" key="20">
    <source>
        <dbReference type="Proteomes" id="UP000813018"/>
    </source>
</evidence>
<comment type="caution">
    <text evidence="19">The sequence shown here is derived from an EMBL/GenBank/DDBJ whole genome shotgun (WGS) entry which is preliminary data.</text>
</comment>
<keyword evidence="11" id="KW-0472">Membrane</keyword>
<evidence type="ECO:0000256" key="9">
    <source>
        <dbReference type="ARBA" id="ARBA00022989"/>
    </source>
</evidence>
<dbReference type="NCBIfam" id="TIGR00229">
    <property type="entry name" value="sensory_box"/>
    <property type="match status" value="4"/>
</dbReference>
<evidence type="ECO:0000259" key="18">
    <source>
        <dbReference type="PROSITE" id="PS50894"/>
    </source>
</evidence>
<keyword evidence="10" id="KW-0902">Two-component regulatory system</keyword>
<dbReference type="Gene3D" id="3.30.565.10">
    <property type="entry name" value="Histidine kinase-like ATPase, C-terminal domain"/>
    <property type="match status" value="1"/>
</dbReference>
<dbReference type="InterPro" id="IPR001610">
    <property type="entry name" value="PAC"/>
</dbReference>
<dbReference type="PROSITE" id="PS50110">
    <property type="entry name" value="RESPONSE_REGULATORY"/>
    <property type="match status" value="1"/>
</dbReference>
<reference evidence="19 20" key="1">
    <citation type="journal article" date="2016" name="Int. J. Syst. Evol. Microbiol.">
        <title>Pontibacter aydingkolensis sp. nov., isolated from soil of a salt lake.</title>
        <authorList>
            <person name="Osman G."/>
            <person name="Zhang T."/>
            <person name="Lou K."/>
            <person name="Gao Y."/>
            <person name="Chang W."/>
            <person name="Lin Q."/>
            <person name="Yang H.M."/>
            <person name="Huo X.D."/>
            <person name="Wang N."/>
        </authorList>
    </citation>
    <scope>NUCLEOTIDE SEQUENCE [LARGE SCALE GENOMIC DNA]</scope>
    <source>
        <strain evidence="19 20">KACC 19255</strain>
    </source>
</reference>
<dbReference type="CDD" id="cd17546">
    <property type="entry name" value="REC_hyHK_CKI1_RcsC-like"/>
    <property type="match status" value="1"/>
</dbReference>
<dbReference type="CDD" id="cd16922">
    <property type="entry name" value="HATPase_EvgS-ArcB-TorS-like"/>
    <property type="match status" value="1"/>
</dbReference>
<evidence type="ECO:0000256" key="4">
    <source>
        <dbReference type="ARBA" id="ARBA00022475"/>
    </source>
</evidence>
<feature type="modified residue" description="Phosphohistidine" evidence="12">
    <location>
        <position position="1367"/>
    </location>
</feature>
<evidence type="ECO:0000259" key="17">
    <source>
        <dbReference type="PROSITE" id="PS50113"/>
    </source>
</evidence>
<dbReference type="PRINTS" id="PR00344">
    <property type="entry name" value="BCTRLSENSOR"/>
</dbReference>
<name>A0ABS7CTQ8_9BACT</name>
<evidence type="ECO:0000259" key="14">
    <source>
        <dbReference type="PROSITE" id="PS50109"/>
    </source>
</evidence>
<evidence type="ECO:0000259" key="16">
    <source>
        <dbReference type="PROSITE" id="PS50112"/>
    </source>
</evidence>
<dbReference type="PANTHER" id="PTHR45339">
    <property type="entry name" value="HYBRID SIGNAL TRANSDUCTION HISTIDINE KINASE J"/>
    <property type="match status" value="1"/>
</dbReference>
<feature type="domain" description="Histidine kinase" evidence="14">
    <location>
        <begin position="927"/>
        <end position="1148"/>
    </location>
</feature>
<evidence type="ECO:0000256" key="10">
    <source>
        <dbReference type="ARBA" id="ARBA00023012"/>
    </source>
</evidence>
<evidence type="ECO:0000256" key="3">
    <source>
        <dbReference type="ARBA" id="ARBA00012438"/>
    </source>
</evidence>
<dbReference type="InterPro" id="IPR008207">
    <property type="entry name" value="Sig_transdc_His_kin_Hpt_dom"/>
</dbReference>
<dbReference type="SUPFAM" id="SSF52172">
    <property type="entry name" value="CheY-like"/>
    <property type="match status" value="1"/>
</dbReference>
<dbReference type="PROSITE" id="PS50113">
    <property type="entry name" value="PAC"/>
    <property type="match status" value="4"/>
</dbReference>
<feature type="domain" description="PAC" evidence="17">
    <location>
        <begin position="607"/>
        <end position="658"/>
    </location>
</feature>
<evidence type="ECO:0000256" key="8">
    <source>
        <dbReference type="ARBA" id="ARBA00022840"/>
    </source>
</evidence>
<evidence type="ECO:0000259" key="15">
    <source>
        <dbReference type="PROSITE" id="PS50110"/>
    </source>
</evidence>
<comment type="catalytic activity">
    <reaction evidence="1">
        <text>ATP + protein L-histidine = ADP + protein N-phospho-L-histidine.</text>
        <dbReference type="EC" id="2.7.13.3"/>
    </reaction>
</comment>
<dbReference type="SMART" id="SM00388">
    <property type="entry name" value="HisKA"/>
    <property type="match status" value="1"/>
</dbReference>
<feature type="domain" description="PAS" evidence="16">
    <location>
        <begin position="533"/>
        <end position="603"/>
    </location>
</feature>
<keyword evidence="5 13" id="KW-0597">Phosphoprotein</keyword>
<dbReference type="PROSITE" id="PS50894">
    <property type="entry name" value="HPT"/>
    <property type="match status" value="1"/>
</dbReference>
<dbReference type="SMART" id="SM00091">
    <property type="entry name" value="PAS"/>
    <property type="match status" value="5"/>
</dbReference>
<comment type="subcellular location">
    <subcellularLocation>
        <location evidence="2">Cell membrane</location>
        <topology evidence="2">Multi-pass membrane protein</topology>
    </subcellularLocation>
</comment>
<proteinExistence type="predicted"/>
<keyword evidence="9" id="KW-1133">Transmembrane helix</keyword>
<dbReference type="SUPFAM" id="SSF47226">
    <property type="entry name" value="Histidine-containing phosphotransfer domain, HPT domain"/>
    <property type="match status" value="1"/>
</dbReference>
<evidence type="ECO:0000256" key="12">
    <source>
        <dbReference type="PROSITE-ProRule" id="PRU00110"/>
    </source>
</evidence>
<dbReference type="Pfam" id="PF08448">
    <property type="entry name" value="PAS_4"/>
    <property type="match status" value="2"/>
</dbReference>
<feature type="domain" description="PAC" evidence="17">
    <location>
        <begin position="229"/>
        <end position="282"/>
    </location>
</feature>
<evidence type="ECO:0000256" key="2">
    <source>
        <dbReference type="ARBA" id="ARBA00004651"/>
    </source>
</evidence>
<dbReference type="InterPro" id="IPR013656">
    <property type="entry name" value="PAS_4"/>
</dbReference>
<dbReference type="Pfam" id="PF00989">
    <property type="entry name" value="PAS"/>
    <property type="match status" value="1"/>
</dbReference>
<dbReference type="SUPFAM" id="SSF55874">
    <property type="entry name" value="ATPase domain of HSP90 chaperone/DNA topoisomerase II/histidine kinase"/>
    <property type="match status" value="1"/>
</dbReference>
<dbReference type="EC" id="2.7.13.3" evidence="3"/>
<dbReference type="SMART" id="SM00448">
    <property type="entry name" value="REC"/>
    <property type="match status" value="1"/>
</dbReference>
<dbReference type="InterPro" id="IPR004358">
    <property type="entry name" value="Sig_transdc_His_kin-like_C"/>
</dbReference>
<dbReference type="Gene3D" id="3.40.50.2300">
    <property type="match status" value="1"/>
</dbReference>
<dbReference type="CDD" id="cd00082">
    <property type="entry name" value="HisKA"/>
    <property type="match status" value="1"/>
</dbReference>
<gene>
    <name evidence="19" type="ORF">K0O23_09170</name>
</gene>
<evidence type="ECO:0000256" key="1">
    <source>
        <dbReference type="ARBA" id="ARBA00000085"/>
    </source>
</evidence>
<dbReference type="Gene3D" id="1.10.287.130">
    <property type="match status" value="1"/>
</dbReference>